<protein>
    <submittedName>
        <fullName evidence="1">Uncharacterized protein</fullName>
    </submittedName>
</protein>
<keyword evidence="2" id="KW-1185">Reference proteome</keyword>
<evidence type="ECO:0000313" key="1">
    <source>
        <dbReference type="EMBL" id="PQA56751.1"/>
    </source>
</evidence>
<dbReference type="EMBL" id="PTRA01000002">
    <property type="protein sequence ID" value="PQA56751.1"/>
    <property type="molecule type" value="Genomic_DNA"/>
</dbReference>
<name>A0A2S7IJH4_9BACT</name>
<proteinExistence type="predicted"/>
<evidence type="ECO:0000313" key="2">
    <source>
        <dbReference type="Proteomes" id="UP000239590"/>
    </source>
</evidence>
<accession>A0A2S7IJH4</accession>
<dbReference type="Proteomes" id="UP000239590">
    <property type="component" value="Unassembled WGS sequence"/>
</dbReference>
<organism evidence="1 2">
    <name type="scientific">Siphonobacter curvatus</name>
    <dbReference type="NCBI Taxonomy" id="2094562"/>
    <lineage>
        <taxon>Bacteria</taxon>
        <taxon>Pseudomonadati</taxon>
        <taxon>Bacteroidota</taxon>
        <taxon>Cytophagia</taxon>
        <taxon>Cytophagales</taxon>
        <taxon>Cytophagaceae</taxon>
        <taxon>Siphonobacter</taxon>
    </lineage>
</organism>
<dbReference type="AlphaFoldDB" id="A0A2S7IJH4"/>
<reference evidence="2" key="1">
    <citation type="submission" date="2018-02" db="EMBL/GenBank/DDBJ databases">
        <title>Genome sequencing of Solimonas sp. HR-BB.</title>
        <authorList>
            <person name="Lee Y."/>
            <person name="Jeon C.O."/>
        </authorList>
    </citation>
    <scope>NUCLEOTIDE SEQUENCE [LARGE SCALE GENOMIC DNA]</scope>
    <source>
        <strain evidence="2">HR-U</strain>
    </source>
</reference>
<sequence length="66" mass="7608">MFTSVRIINVDNLEIGEVLSSEEFVPAWVIDHGLKQNLAYLGKMNKGSLNQAFLNIYLQMLIYYKI</sequence>
<comment type="caution">
    <text evidence="1">The sequence shown here is derived from an EMBL/GenBank/DDBJ whole genome shotgun (WGS) entry which is preliminary data.</text>
</comment>
<gene>
    <name evidence="1" type="ORF">C5O19_15530</name>
</gene>